<evidence type="ECO:0000313" key="3">
    <source>
        <dbReference type="Proteomes" id="UP000499080"/>
    </source>
</evidence>
<feature type="region of interest" description="Disordered" evidence="1">
    <location>
        <begin position="1"/>
        <end position="27"/>
    </location>
</feature>
<dbReference type="OrthoDB" id="6432670at2759"/>
<accession>A0A4Y2RX76</accession>
<dbReference type="AlphaFoldDB" id="A0A4Y2RX76"/>
<proteinExistence type="predicted"/>
<gene>
    <name evidence="2" type="ORF">AVEN_270760_1</name>
</gene>
<dbReference type="Proteomes" id="UP000499080">
    <property type="component" value="Unassembled WGS sequence"/>
</dbReference>
<sequence length="90" mass="10240">MNPKPPAKPKREAEVPEEEEDNEQRETLASSLFGGDLSSLPNVFEEEIQVQSVPYTMVVDGRNVTITQIEEYFVHSDEQSIEDSLDEELE</sequence>
<dbReference type="EMBL" id="BGPR01018879">
    <property type="protein sequence ID" value="GBN80397.1"/>
    <property type="molecule type" value="Genomic_DNA"/>
</dbReference>
<name>A0A4Y2RX76_ARAVE</name>
<protein>
    <submittedName>
        <fullName evidence="2">Uncharacterized protein</fullName>
    </submittedName>
</protein>
<comment type="caution">
    <text evidence="2">The sequence shown here is derived from an EMBL/GenBank/DDBJ whole genome shotgun (WGS) entry which is preliminary data.</text>
</comment>
<keyword evidence="3" id="KW-1185">Reference proteome</keyword>
<reference evidence="2 3" key="1">
    <citation type="journal article" date="2019" name="Sci. Rep.">
        <title>Orb-weaving spider Araneus ventricosus genome elucidates the spidroin gene catalogue.</title>
        <authorList>
            <person name="Kono N."/>
            <person name="Nakamura H."/>
            <person name="Ohtoshi R."/>
            <person name="Moran D.A.P."/>
            <person name="Shinohara A."/>
            <person name="Yoshida Y."/>
            <person name="Fujiwara M."/>
            <person name="Mori M."/>
            <person name="Tomita M."/>
            <person name="Arakawa K."/>
        </authorList>
    </citation>
    <scope>NUCLEOTIDE SEQUENCE [LARGE SCALE GENOMIC DNA]</scope>
</reference>
<evidence type="ECO:0000313" key="2">
    <source>
        <dbReference type="EMBL" id="GBN80397.1"/>
    </source>
</evidence>
<organism evidence="2 3">
    <name type="scientific">Araneus ventricosus</name>
    <name type="common">Orbweaver spider</name>
    <name type="synonym">Epeira ventricosa</name>
    <dbReference type="NCBI Taxonomy" id="182803"/>
    <lineage>
        <taxon>Eukaryota</taxon>
        <taxon>Metazoa</taxon>
        <taxon>Ecdysozoa</taxon>
        <taxon>Arthropoda</taxon>
        <taxon>Chelicerata</taxon>
        <taxon>Arachnida</taxon>
        <taxon>Araneae</taxon>
        <taxon>Araneomorphae</taxon>
        <taxon>Entelegynae</taxon>
        <taxon>Araneoidea</taxon>
        <taxon>Araneidae</taxon>
        <taxon>Araneus</taxon>
    </lineage>
</organism>
<evidence type="ECO:0000256" key="1">
    <source>
        <dbReference type="SAM" id="MobiDB-lite"/>
    </source>
</evidence>